<sequence length="621" mass="62405">MTHMTDSGSFTLYRKQAAPGLGTCVLGGAIAAGLGLGAFAVLVMGLWISSPYPDSGPGGALHVAAALWLLAHGTELVRTETLSGVPAPVGVTPLLLLALPAWLVHRAARDAADPEERALGVRTAWAGVVGGYLLVATAAAAYAAGGELRPSWPSAAAHVPLLAVAAAGFGVWTAHGRPSGPLPDAVRRAADALPVPGAVRRLFVRGLFVRERVLGAGRAAVAGTAVLVGGGALLVGVAVVLHGGPVRESFLSVTTVWSGRFAVLLLALALVPNAAVWGAAYGLGPGFVLGTGTVVAPLDAAAAPLLPPFPLLAAVPEAGPGSPLTWAVGAVPVAAGCALGWFVARAATAGESAWSAGRTAAGAGTAALLCGVLCAGLAGLAGGPMGVGVLAEFGPVWWLTGLAAVAWTGLLGVPVGLGVRWWRLRARSRAGAPGAAERVGAPGAAERVGKRARGSGRRAGWWRGLGLGVGGRGLGRRKAEGVAPGGAAEVTAARTEAVTGTETVAAPAAVTAAEPAPGIDTTAPDTAPPTTLSAPTTSSAPTTPSTLPSPPPPPTTPPLPTFEPYDFLPDRGRYRDPDRDRYRAPDPDPDRDRDRAPDRESSLDPDRESDQDPDRESGRDT</sequence>
<feature type="compositionally biased region" description="Pro residues" evidence="1">
    <location>
        <begin position="547"/>
        <end position="561"/>
    </location>
</feature>
<name>A0ABS0X5K1_9ACTN</name>
<feature type="transmembrane region" description="Helical" evidence="2">
    <location>
        <begin position="85"/>
        <end position="104"/>
    </location>
</feature>
<dbReference type="InterPro" id="IPR045931">
    <property type="entry name" value="DUF6350"/>
</dbReference>
<feature type="transmembrane region" description="Helical" evidence="2">
    <location>
        <begin position="155"/>
        <end position="174"/>
    </location>
</feature>
<feature type="region of interest" description="Disordered" evidence="1">
    <location>
        <begin position="508"/>
        <end position="621"/>
    </location>
</feature>
<evidence type="ECO:0000256" key="2">
    <source>
        <dbReference type="SAM" id="Phobius"/>
    </source>
</evidence>
<keyword evidence="2" id="KW-0472">Membrane</keyword>
<feature type="compositionally biased region" description="Basic and acidic residues" evidence="1">
    <location>
        <begin position="568"/>
        <end position="621"/>
    </location>
</feature>
<proteinExistence type="predicted"/>
<evidence type="ECO:0008006" key="5">
    <source>
        <dbReference type="Google" id="ProtNLM"/>
    </source>
</evidence>
<reference evidence="3 4" key="1">
    <citation type="submission" date="2020-12" db="EMBL/GenBank/DDBJ databases">
        <title>Streptomyces typhae sp. nov., a novel endophytic actinomycete isolated from the root of cattail pollen (Typha angustifolia L.).</title>
        <authorList>
            <person name="Peng C."/>
            <person name="Liu C."/>
        </authorList>
    </citation>
    <scope>NUCLEOTIDE SEQUENCE [LARGE SCALE GENOMIC DNA]</scope>
    <source>
        <strain evidence="3 4">JCM 4753</strain>
    </source>
</reference>
<evidence type="ECO:0000313" key="3">
    <source>
        <dbReference type="EMBL" id="MBJ3808467.1"/>
    </source>
</evidence>
<dbReference type="Proteomes" id="UP000634780">
    <property type="component" value="Unassembled WGS sequence"/>
</dbReference>
<protein>
    <recommendedName>
        <fullName evidence="5">Integral membrane protein</fullName>
    </recommendedName>
</protein>
<dbReference type="EMBL" id="JAEKOZ010000008">
    <property type="protein sequence ID" value="MBJ3808467.1"/>
    <property type="molecule type" value="Genomic_DNA"/>
</dbReference>
<feature type="region of interest" description="Disordered" evidence="1">
    <location>
        <begin position="433"/>
        <end position="455"/>
    </location>
</feature>
<feature type="transmembrane region" description="Helical" evidence="2">
    <location>
        <begin position="124"/>
        <end position="143"/>
    </location>
</feature>
<feature type="transmembrane region" description="Helical" evidence="2">
    <location>
        <begin position="219"/>
        <end position="241"/>
    </location>
</feature>
<dbReference type="Pfam" id="PF19877">
    <property type="entry name" value="DUF6350"/>
    <property type="match status" value="1"/>
</dbReference>
<keyword evidence="2" id="KW-1133">Transmembrane helix</keyword>
<gene>
    <name evidence="3" type="ORF">JGB26_15330</name>
</gene>
<evidence type="ECO:0000313" key="4">
    <source>
        <dbReference type="Proteomes" id="UP000634780"/>
    </source>
</evidence>
<feature type="transmembrane region" description="Helical" evidence="2">
    <location>
        <begin position="326"/>
        <end position="344"/>
    </location>
</feature>
<comment type="caution">
    <text evidence="3">The sequence shown here is derived from an EMBL/GenBank/DDBJ whole genome shotgun (WGS) entry which is preliminary data.</text>
</comment>
<evidence type="ECO:0000256" key="1">
    <source>
        <dbReference type="SAM" id="MobiDB-lite"/>
    </source>
</evidence>
<feature type="transmembrane region" description="Helical" evidence="2">
    <location>
        <begin position="396"/>
        <end position="419"/>
    </location>
</feature>
<feature type="transmembrane region" description="Helical" evidence="2">
    <location>
        <begin position="365"/>
        <end position="390"/>
    </location>
</feature>
<organism evidence="3 4">
    <name type="scientific">Streptomyces flavofungini</name>
    <dbReference type="NCBI Taxonomy" id="68200"/>
    <lineage>
        <taxon>Bacteria</taxon>
        <taxon>Bacillati</taxon>
        <taxon>Actinomycetota</taxon>
        <taxon>Actinomycetes</taxon>
        <taxon>Kitasatosporales</taxon>
        <taxon>Streptomycetaceae</taxon>
        <taxon>Streptomyces</taxon>
    </lineage>
</organism>
<feature type="transmembrane region" description="Helical" evidence="2">
    <location>
        <begin position="261"/>
        <end position="280"/>
    </location>
</feature>
<keyword evidence="2" id="KW-0812">Transmembrane</keyword>
<accession>A0ABS0X5K1</accession>
<feature type="compositionally biased region" description="Low complexity" evidence="1">
    <location>
        <begin position="508"/>
        <end position="546"/>
    </location>
</feature>
<feature type="transmembrane region" description="Helical" evidence="2">
    <location>
        <begin position="21"/>
        <end position="48"/>
    </location>
</feature>
<keyword evidence="4" id="KW-1185">Reference proteome</keyword>
<feature type="transmembrane region" description="Helical" evidence="2">
    <location>
        <begin position="287"/>
        <end position="306"/>
    </location>
</feature>